<sequence length="75" mass="8836">MRRRLTGFIIISIVFEVIALLSRIRAAAWVVDACIILLAMYLLVLAVQGWRRQKRIDLPPSMPGHVVRRRHWRLF</sequence>
<accession>A0A917K1L7</accession>
<feature type="transmembrane region" description="Helical" evidence="1">
    <location>
        <begin position="5"/>
        <end position="21"/>
    </location>
</feature>
<organism evidence="2 3">
    <name type="scientific">Alicyclobacillus cellulosilyticus</name>
    <dbReference type="NCBI Taxonomy" id="1003997"/>
    <lineage>
        <taxon>Bacteria</taxon>
        <taxon>Bacillati</taxon>
        <taxon>Bacillota</taxon>
        <taxon>Bacilli</taxon>
        <taxon>Bacillales</taxon>
        <taxon>Alicyclobacillaceae</taxon>
        <taxon>Alicyclobacillus</taxon>
    </lineage>
</organism>
<proteinExistence type="predicted"/>
<dbReference type="AlphaFoldDB" id="A0A917K1L7"/>
<evidence type="ECO:0000313" key="2">
    <source>
        <dbReference type="EMBL" id="GGI94988.1"/>
    </source>
</evidence>
<keyword evidence="1" id="KW-0812">Transmembrane</keyword>
<evidence type="ECO:0000256" key="1">
    <source>
        <dbReference type="SAM" id="Phobius"/>
    </source>
</evidence>
<name>A0A917K1L7_9BACL</name>
<evidence type="ECO:0000313" key="3">
    <source>
        <dbReference type="Proteomes" id="UP000637695"/>
    </source>
</evidence>
<reference evidence="2" key="2">
    <citation type="submission" date="2020-09" db="EMBL/GenBank/DDBJ databases">
        <authorList>
            <person name="Sun Q."/>
            <person name="Ohkuma M."/>
        </authorList>
    </citation>
    <scope>NUCLEOTIDE SEQUENCE</scope>
    <source>
        <strain evidence="2">JCM 18487</strain>
    </source>
</reference>
<keyword evidence="1" id="KW-0472">Membrane</keyword>
<dbReference type="Proteomes" id="UP000637695">
    <property type="component" value="Unassembled WGS sequence"/>
</dbReference>
<protein>
    <submittedName>
        <fullName evidence="2">Uncharacterized protein</fullName>
    </submittedName>
</protein>
<comment type="caution">
    <text evidence="2">The sequence shown here is derived from an EMBL/GenBank/DDBJ whole genome shotgun (WGS) entry which is preliminary data.</text>
</comment>
<gene>
    <name evidence="2" type="ORF">GCM10010885_00630</name>
</gene>
<keyword evidence="3" id="KW-1185">Reference proteome</keyword>
<reference evidence="2" key="1">
    <citation type="journal article" date="2014" name="Int. J. Syst. Evol. Microbiol.">
        <title>Complete genome sequence of Corynebacterium casei LMG S-19264T (=DSM 44701T), isolated from a smear-ripened cheese.</title>
        <authorList>
            <consortium name="US DOE Joint Genome Institute (JGI-PGF)"/>
            <person name="Walter F."/>
            <person name="Albersmeier A."/>
            <person name="Kalinowski J."/>
            <person name="Ruckert C."/>
        </authorList>
    </citation>
    <scope>NUCLEOTIDE SEQUENCE</scope>
    <source>
        <strain evidence="2">JCM 18487</strain>
    </source>
</reference>
<keyword evidence="1" id="KW-1133">Transmembrane helix</keyword>
<feature type="transmembrane region" description="Helical" evidence="1">
    <location>
        <begin position="27"/>
        <end position="47"/>
    </location>
</feature>
<dbReference type="EMBL" id="BMOY01000001">
    <property type="protein sequence ID" value="GGI94988.1"/>
    <property type="molecule type" value="Genomic_DNA"/>
</dbReference>